<evidence type="ECO:0000313" key="3">
    <source>
        <dbReference type="Proteomes" id="UP000703269"/>
    </source>
</evidence>
<reference evidence="2 3" key="1">
    <citation type="submission" date="2021-08" db="EMBL/GenBank/DDBJ databases">
        <title>Draft Genome Sequence of Phanerochaete sordida strain YK-624.</title>
        <authorList>
            <person name="Mori T."/>
            <person name="Dohra H."/>
            <person name="Suzuki T."/>
            <person name="Kawagishi H."/>
            <person name="Hirai H."/>
        </authorList>
    </citation>
    <scope>NUCLEOTIDE SEQUENCE [LARGE SCALE GENOMIC DNA]</scope>
    <source>
        <strain evidence="2 3">YK-624</strain>
    </source>
</reference>
<dbReference type="EMBL" id="BPQB01000014">
    <property type="protein sequence ID" value="GJE89888.1"/>
    <property type="molecule type" value="Genomic_DNA"/>
</dbReference>
<dbReference type="Proteomes" id="UP000703269">
    <property type="component" value="Unassembled WGS sequence"/>
</dbReference>
<feature type="compositionally biased region" description="Basic and acidic residues" evidence="1">
    <location>
        <begin position="17"/>
        <end position="31"/>
    </location>
</feature>
<evidence type="ECO:0000256" key="1">
    <source>
        <dbReference type="SAM" id="MobiDB-lite"/>
    </source>
</evidence>
<comment type="caution">
    <text evidence="2">The sequence shown here is derived from an EMBL/GenBank/DDBJ whole genome shotgun (WGS) entry which is preliminary data.</text>
</comment>
<accession>A0A9P3G7T5</accession>
<protein>
    <submittedName>
        <fullName evidence="2">Uncharacterized protein</fullName>
    </submittedName>
</protein>
<organism evidence="2 3">
    <name type="scientific">Phanerochaete sordida</name>
    <dbReference type="NCBI Taxonomy" id="48140"/>
    <lineage>
        <taxon>Eukaryota</taxon>
        <taxon>Fungi</taxon>
        <taxon>Dikarya</taxon>
        <taxon>Basidiomycota</taxon>
        <taxon>Agaricomycotina</taxon>
        <taxon>Agaricomycetes</taxon>
        <taxon>Polyporales</taxon>
        <taxon>Phanerochaetaceae</taxon>
        <taxon>Phanerochaete</taxon>
    </lineage>
</organism>
<evidence type="ECO:0000313" key="2">
    <source>
        <dbReference type="EMBL" id="GJE89888.1"/>
    </source>
</evidence>
<feature type="region of interest" description="Disordered" evidence="1">
    <location>
        <begin position="1"/>
        <end position="44"/>
    </location>
</feature>
<name>A0A9P3G7T5_9APHY</name>
<keyword evidence="3" id="KW-1185">Reference proteome</keyword>
<gene>
    <name evidence="2" type="ORF">PsYK624_060000</name>
</gene>
<proteinExistence type="predicted"/>
<dbReference type="AlphaFoldDB" id="A0A9P3G7T5"/>
<sequence length="162" mass="18133">MFLPQRVDASDALPRTPVEDSRKQAERDSKTDIVPSKNYDDENLPDQEVWLAQGRNLHIENPDLNGKATGYAKLTEILPSALKSSSPMKKAHGRVYRAGVAGFVARIDLSTVQDLVSGRVDPSPRLKKLEMCALKPVEEEDVILVCEFIYFMRAHRMLVVAV</sequence>